<feature type="transmembrane region" description="Helical" evidence="1">
    <location>
        <begin position="6"/>
        <end position="31"/>
    </location>
</feature>
<keyword evidence="1" id="KW-0812">Transmembrane</keyword>
<feature type="transmembrane region" description="Helical" evidence="1">
    <location>
        <begin position="52"/>
        <end position="77"/>
    </location>
</feature>
<keyword evidence="3" id="KW-1185">Reference proteome</keyword>
<keyword evidence="1" id="KW-0472">Membrane</keyword>
<keyword evidence="1" id="KW-1133">Transmembrane helix</keyword>
<dbReference type="EMBL" id="CP011853">
    <property type="protein sequence ID" value="ALG83780.1"/>
    <property type="molecule type" value="Genomic_DNA"/>
</dbReference>
<evidence type="ECO:0000256" key="1">
    <source>
        <dbReference type="SAM" id="Phobius"/>
    </source>
</evidence>
<evidence type="ECO:0000313" key="2">
    <source>
        <dbReference type="EMBL" id="ALG83780.1"/>
    </source>
</evidence>
<gene>
    <name evidence="2" type="ORF">ACH46_03715</name>
</gene>
<evidence type="ECO:0000313" key="3">
    <source>
        <dbReference type="Proteomes" id="UP000063789"/>
    </source>
</evidence>
<accession>A0A0N9N9W3</accession>
<feature type="transmembrane region" description="Helical" evidence="1">
    <location>
        <begin position="83"/>
        <end position="109"/>
    </location>
</feature>
<sequence length="139" mass="15169">MAVPVLLVVAQAGIVTILASWLTWCLVAIVLGIQPTWDEGYRLDRPRSESALIYGAWFLGFVLLVLGLSTVLALTAIGDFFSALALFLVYAFPAVLVAVVIYAICRVLARWSARRHARHGDPTSEDVDDGFDDGAEWFG</sequence>
<organism evidence="2 3">
    <name type="scientific">Gordonia phthalatica</name>
    <dbReference type="NCBI Taxonomy" id="1136941"/>
    <lineage>
        <taxon>Bacteria</taxon>
        <taxon>Bacillati</taxon>
        <taxon>Actinomycetota</taxon>
        <taxon>Actinomycetes</taxon>
        <taxon>Mycobacteriales</taxon>
        <taxon>Gordoniaceae</taxon>
        <taxon>Gordonia</taxon>
    </lineage>
</organism>
<name>A0A0N9N9W3_9ACTN</name>
<protein>
    <recommendedName>
        <fullName evidence="4">Transmembrane protein</fullName>
    </recommendedName>
</protein>
<reference evidence="2 3" key="2">
    <citation type="journal article" date="2017" name="Int. J. Syst. Evol. Microbiol.">
        <title>Gordonia phthalatica sp. nov., a di-n-butyl phthalate-degrading bacterium isolated from activated sludge.</title>
        <authorList>
            <person name="Jin D."/>
            <person name="Kong X."/>
            <person name="Jia M."/>
            <person name="Yu X."/>
            <person name="Wang X."/>
            <person name="Zhuang X."/>
            <person name="Deng Y."/>
            <person name="Bai Z."/>
        </authorList>
    </citation>
    <scope>NUCLEOTIDE SEQUENCE [LARGE SCALE GENOMIC DNA]</scope>
    <source>
        <strain evidence="2 3">QH-11</strain>
    </source>
</reference>
<dbReference type="AlphaFoldDB" id="A0A0N9N9W3"/>
<dbReference type="PATRIC" id="fig|1136941.3.peg.755"/>
<dbReference type="KEGG" id="goq:ACH46_03715"/>
<reference evidence="3" key="1">
    <citation type="submission" date="2015-06" db="EMBL/GenBank/DDBJ databases">
        <title>Complete genome sequence and metabolic analysis of phthalate degradation pathway in Gordonia sp. QH-11.</title>
        <authorList>
            <person name="Jin D."/>
            <person name="Kong X."/>
            <person name="Bai Z."/>
        </authorList>
    </citation>
    <scope>NUCLEOTIDE SEQUENCE [LARGE SCALE GENOMIC DNA]</scope>
    <source>
        <strain evidence="3">QH-11</strain>
    </source>
</reference>
<evidence type="ECO:0008006" key="4">
    <source>
        <dbReference type="Google" id="ProtNLM"/>
    </source>
</evidence>
<proteinExistence type="predicted"/>
<dbReference type="Proteomes" id="UP000063789">
    <property type="component" value="Chromosome"/>
</dbReference>